<feature type="binding site" evidence="4">
    <location>
        <position position="210"/>
    </location>
    <ligand>
        <name>Mg(2+)</name>
        <dbReference type="ChEBI" id="CHEBI:18420"/>
    </ligand>
</feature>
<keyword evidence="2 4" id="KW-0460">Magnesium</keyword>
<evidence type="ECO:0000313" key="8">
    <source>
        <dbReference type="Proteomes" id="UP001139125"/>
    </source>
</evidence>
<dbReference type="Pfam" id="PF21508">
    <property type="entry name" value="MenC_N"/>
    <property type="match status" value="1"/>
</dbReference>
<reference evidence="7" key="1">
    <citation type="submission" date="2022-06" db="EMBL/GenBank/DDBJ databases">
        <title>Gracilimonas sp. CAU 1638 isolated from sea sediment.</title>
        <authorList>
            <person name="Kim W."/>
        </authorList>
    </citation>
    <scope>NUCLEOTIDE SEQUENCE</scope>
    <source>
        <strain evidence="7">CAU 1638</strain>
    </source>
</reference>
<comment type="function">
    <text evidence="4">Converts 2-succinyl-6-hydroxy-2,4-cyclohexadiene-1-carboxylate (SHCHC) to 2-succinylbenzoate (OSB).</text>
</comment>
<gene>
    <name evidence="4 7" type="primary">menC</name>
    <name evidence="7" type="ORF">NM125_12970</name>
</gene>
<dbReference type="AlphaFoldDB" id="A0A9X2L5A0"/>
<evidence type="ECO:0000259" key="6">
    <source>
        <dbReference type="SMART" id="SM00922"/>
    </source>
</evidence>
<dbReference type="Gene3D" id="3.30.390.10">
    <property type="entry name" value="Enolase-like, N-terminal domain"/>
    <property type="match status" value="1"/>
</dbReference>
<comment type="catalytic activity">
    <reaction evidence="4">
        <text>(1R,6R)-6-hydroxy-2-succinyl-cyclohexa-2,4-diene-1-carboxylate = 2-succinylbenzoate + H2O</text>
        <dbReference type="Rhea" id="RHEA:10196"/>
        <dbReference type="ChEBI" id="CHEBI:15377"/>
        <dbReference type="ChEBI" id="CHEBI:18325"/>
        <dbReference type="ChEBI" id="CHEBI:58689"/>
        <dbReference type="EC" id="4.2.1.113"/>
    </reaction>
</comment>
<evidence type="ECO:0000256" key="5">
    <source>
        <dbReference type="NCBIfam" id="TIGR01927"/>
    </source>
</evidence>
<sequence>MLKYYTYRLPFKQPFRTAGSEFSHREGIILVYKEDGIEAYGEIAPLPGFSEESLEQIKEVLKINHEHLQESIRTGEGKQTLTVLDQIHRFPSLSFGIDALLHDLEAKKANKPLGRFLFPDFPESVKANATLSIQEPAQVISKAKDLTEQGFTTLKVKVGKNFNAELKLLQDLRHQFPDLAIRIDANQSWTKDEAIQNLKALDSLNIEYCEQPVHKDKFSDMAAVQEAIKTPVAADESLRNKKDATELSELKAGRLFIVKPMLLGTFDTIFVTKRTADTHNIEVVVTTMLESAVGRAMTSILAAGLGNQKRAHGLATGSLLDNDISSDEWMNNPVIRFPEKAGLGISLDMEGLKKLF</sequence>
<feature type="active site" description="Proton donor" evidence="4">
    <location>
        <position position="157"/>
    </location>
</feature>
<dbReference type="InterPro" id="IPR010196">
    <property type="entry name" value="OSB_synthase_MenC1"/>
</dbReference>
<feature type="binding site" evidence="4">
    <location>
        <position position="184"/>
    </location>
    <ligand>
        <name>Mg(2+)</name>
        <dbReference type="ChEBI" id="CHEBI:18420"/>
    </ligand>
</feature>
<comment type="cofactor">
    <cofactor evidence="4">
        <name>a divalent metal cation</name>
        <dbReference type="ChEBI" id="CHEBI:60240"/>
    </cofactor>
</comment>
<proteinExistence type="inferred from homology"/>
<dbReference type="Pfam" id="PF13378">
    <property type="entry name" value="MR_MLE_C"/>
    <property type="match status" value="1"/>
</dbReference>
<dbReference type="PANTHER" id="PTHR48073">
    <property type="entry name" value="O-SUCCINYLBENZOATE SYNTHASE-RELATED"/>
    <property type="match status" value="1"/>
</dbReference>
<dbReference type="RefSeq" id="WP_255135382.1">
    <property type="nucleotide sequence ID" value="NZ_JANDBC010000003.1"/>
</dbReference>
<comment type="caution">
    <text evidence="7">The sequence shown here is derived from an EMBL/GenBank/DDBJ whole genome shotgun (WGS) entry which is preliminary data.</text>
</comment>
<dbReference type="Proteomes" id="UP001139125">
    <property type="component" value="Unassembled WGS sequence"/>
</dbReference>
<evidence type="ECO:0000256" key="2">
    <source>
        <dbReference type="ARBA" id="ARBA00022842"/>
    </source>
</evidence>
<dbReference type="SFLD" id="SFLDS00001">
    <property type="entry name" value="Enolase"/>
    <property type="match status" value="1"/>
</dbReference>
<evidence type="ECO:0000256" key="1">
    <source>
        <dbReference type="ARBA" id="ARBA00022723"/>
    </source>
</evidence>
<feature type="domain" description="Mandelate racemase/muconate lactonizing enzyme C-terminal" evidence="6">
    <location>
        <begin position="136"/>
        <end position="231"/>
    </location>
</feature>
<keyword evidence="8" id="KW-1185">Reference proteome</keyword>
<keyword evidence="1 4" id="KW-0479">Metal-binding</keyword>
<comment type="pathway">
    <text evidence="4">Quinol/quinone metabolism; menaquinone biosynthesis.</text>
</comment>
<dbReference type="SUPFAM" id="SSF51604">
    <property type="entry name" value="Enolase C-terminal domain-like"/>
    <property type="match status" value="1"/>
</dbReference>
<dbReference type="EC" id="4.2.1.113" evidence="4 5"/>
<protein>
    <recommendedName>
        <fullName evidence="4 5">o-succinylbenzoate synthase</fullName>
        <shortName evidence="4">OSB synthase</shortName>
        <shortName evidence="4">OSBS</shortName>
        <ecNumber evidence="4 5">4.2.1.113</ecNumber>
    </recommendedName>
    <alternativeName>
        <fullName evidence="4">4-(2'-carboxyphenyl)-4-oxybutyric acid synthase</fullName>
    </alternativeName>
    <alternativeName>
        <fullName evidence="4">o-succinylbenzoic acid synthase</fullName>
    </alternativeName>
</protein>
<dbReference type="GO" id="GO:0009234">
    <property type="term" value="P:menaquinone biosynthetic process"/>
    <property type="evidence" value="ECO:0007669"/>
    <property type="project" value="UniProtKB-UniRule"/>
</dbReference>
<dbReference type="SFLD" id="SFLDG00180">
    <property type="entry name" value="muconate_cycloisomerase"/>
    <property type="match status" value="1"/>
</dbReference>
<comment type="pathway">
    <text evidence="4">Quinol/quinone metabolism; 1,4-dihydroxy-2-naphthoate biosynthesis; 1,4-dihydroxy-2-naphthoate from chorismate: step 4/7.</text>
</comment>
<dbReference type="PANTHER" id="PTHR48073:SF2">
    <property type="entry name" value="O-SUCCINYLBENZOATE SYNTHASE"/>
    <property type="match status" value="1"/>
</dbReference>
<dbReference type="GO" id="GO:0043748">
    <property type="term" value="F:O-succinylbenzoate synthase activity"/>
    <property type="evidence" value="ECO:0007669"/>
    <property type="project" value="UniProtKB-EC"/>
</dbReference>
<feature type="active site" description="Proton acceptor" evidence="4">
    <location>
        <position position="259"/>
    </location>
</feature>
<evidence type="ECO:0000313" key="7">
    <source>
        <dbReference type="EMBL" id="MCP9292492.1"/>
    </source>
</evidence>
<dbReference type="GO" id="GO:0000287">
    <property type="term" value="F:magnesium ion binding"/>
    <property type="evidence" value="ECO:0007669"/>
    <property type="project" value="UniProtKB-UniRule"/>
</dbReference>
<dbReference type="EMBL" id="JANDBC010000003">
    <property type="protein sequence ID" value="MCP9292492.1"/>
    <property type="molecule type" value="Genomic_DNA"/>
</dbReference>
<dbReference type="Gene3D" id="3.20.20.120">
    <property type="entry name" value="Enolase-like C-terminal domain"/>
    <property type="match status" value="1"/>
</dbReference>
<evidence type="ECO:0000256" key="3">
    <source>
        <dbReference type="ARBA" id="ARBA00023239"/>
    </source>
</evidence>
<dbReference type="InterPro" id="IPR013342">
    <property type="entry name" value="Mandelate_racemase_C"/>
</dbReference>
<dbReference type="InterPro" id="IPR036849">
    <property type="entry name" value="Enolase-like_C_sf"/>
</dbReference>
<dbReference type="SMART" id="SM00922">
    <property type="entry name" value="MR_MLE"/>
    <property type="match status" value="1"/>
</dbReference>
<organism evidence="7 8">
    <name type="scientific">Gracilimonas sediminicola</name>
    <dbReference type="NCBI Taxonomy" id="2952158"/>
    <lineage>
        <taxon>Bacteria</taxon>
        <taxon>Pseudomonadati</taxon>
        <taxon>Balneolota</taxon>
        <taxon>Balneolia</taxon>
        <taxon>Balneolales</taxon>
        <taxon>Balneolaceae</taxon>
        <taxon>Gracilimonas</taxon>
    </lineage>
</organism>
<dbReference type="NCBIfam" id="TIGR01927">
    <property type="entry name" value="menC_gam_Gplu"/>
    <property type="match status" value="1"/>
</dbReference>
<dbReference type="InterPro" id="IPR029065">
    <property type="entry name" value="Enolase_C-like"/>
</dbReference>
<keyword evidence="4" id="KW-0474">Menaquinone biosynthesis</keyword>
<dbReference type="SFLD" id="SFLDF00009">
    <property type="entry name" value="o-succinylbenzoate_synthase"/>
    <property type="match status" value="1"/>
</dbReference>
<dbReference type="SUPFAM" id="SSF54826">
    <property type="entry name" value="Enolase N-terminal domain-like"/>
    <property type="match status" value="1"/>
</dbReference>
<feature type="binding site" evidence="4">
    <location>
        <position position="235"/>
    </location>
    <ligand>
        <name>Mg(2+)</name>
        <dbReference type="ChEBI" id="CHEBI:18420"/>
    </ligand>
</feature>
<accession>A0A9X2L5A0</accession>
<dbReference type="InterPro" id="IPR041338">
    <property type="entry name" value="OSBS_N"/>
</dbReference>
<comment type="similarity">
    <text evidence="4">Belongs to the mandelate racemase/muconate lactonizing enzyme family. MenC type 1 subfamily.</text>
</comment>
<name>A0A9X2L5A0_9BACT</name>
<dbReference type="HAMAP" id="MF_00470">
    <property type="entry name" value="MenC_1"/>
    <property type="match status" value="1"/>
</dbReference>
<keyword evidence="3 4" id="KW-0456">Lyase</keyword>
<evidence type="ECO:0000256" key="4">
    <source>
        <dbReference type="HAMAP-Rule" id="MF_00470"/>
    </source>
</evidence>
<dbReference type="InterPro" id="IPR029017">
    <property type="entry name" value="Enolase-like_N"/>
</dbReference>